<dbReference type="GO" id="GO:0009306">
    <property type="term" value="P:protein secretion"/>
    <property type="evidence" value="ECO:0007669"/>
    <property type="project" value="TreeGrafter"/>
</dbReference>
<evidence type="ECO:0008006" key="2">
    <source>
        <dbReference type="Google" id="ProtNLM"/>
    </source>
</evidence>
<dbReference type="PANTHER" id="PTHR30332:SF17">
    <property type="entry name" value="TYPE IV PILIATION SYSTEM PROTEIN DR_0774-RELATED"/>
    <property type="match status" value="1"/>
</dbReference>
<reference evidence="1" key="1">
    <citation type="submission" date="2018-06" db="EMBL/GenBank/DDBJ databases">
        <authorList>
            <person name="Zhirakovskaya E."/>
        </authorList>
    </citation>
    <scope>NUCLEOTIDE SEQUENCE</scope>
</reference>
<dbReference type="PANTHER" id="PTHR30332">
    <property type="entry name" value="PROBABLE GENERAL SECRETION PATHWAY PROTEIN D"/>
    <property type="match status" value="1"/>
</dbReference>
<dbReference type="Gene3D" id="3.30.1370.130">
    <property type="match status" value="1"/>
</dbReference>
<gene>
    <name evidence="1" type="ORF">MNBD_NITROSPINAE05-1382</name>
</gene>
<proteinExistence type="predicted"/>
<dbReference type="EMBL" id="UOGG01000054">
    <property type="protein sequence ID" value="VAX28264.1"/>
    <property type="molecule type" value="Genomic_DNA"/>
</dbReference>
<dbReference type="PROSITE" id="PS51257">
    <property type="entry name" value="PROKAR_LIPOPROTEIN"/>
    <property type="match status" value="1"/>
</dbReference>
<sequence length="295" mass="32949">MKFMDQRTHPVRAYWVVFFLAFVASCATQEEFRKAGEEGSLENLVEVQPAIPATSVRQKEQAPLLELTLPQLDLAPKKPPAPGPRFSLSAENVDVKSILFSLSKEIDQNIVIDPAIEKKVTLHLSNVTLGEMLDHVLTPLNLRFKIDGDFIQVTELEMQTRVFHLNYLISRRESTGNLQVPAGSSFGTLADSGNSLSRISATEETDLWQEISFGLRQMIGVQALQENALAQGNENNSARNGFVSINKQAGVIVVKTFPEELLRVAKYLEEVEGSVQRQVFIQARIIQVALRDEFK</sequence>
<accession>A0A3B1CWK2</accession>
<protein>
    <recommendedName>
        <fullName evidence="2">Secretin N-terminal domain-containing protein</fullName>
    </recommendedName>
</protein>
<organism evidence="1">
    <name type="scientific">hydrothermal vent metagenome</name>
    <dbReference type="NCBI Taxonomy" id="652676"/>
    <lineage>
        <taxon>unclassified sequences</taxon>
        <taxon>metagenomes</taxon>
        <taxon>ecological metagenomes</taxon>
    </lineage>
</organism>
<dbReference type="GO" id="GO:0015627">
    <property type="term" value="C:type II protein secretion system complex"/>
    <property type="evidence" value="ECO:0007669"/>
    <property type="project" value="TreeGrafter"/>
</dbReference>
<dbReference type="AlphaFoldDB" id="A0A3B1CWK2"/>
<dbReference type="InterPro" id="IPR050810">
    <property type="entry name" value="Bact_Secretion_Sys_Channel"/>
</dbReference>
<feature type="non-terminal residue" evidence="1">
    <location>
        <position position="295"/>
    </location>
</feature>
<name>A0A3B1CWK2_9ZZZZ</name>
<evidence type="ECO:0000313" key="1">
    <source>
        <dbReference type="EMBL" id="VAX28264.1"/>
    </source>
</evidence>